<evidence type="ECO:0000313" key="2">
    <source>
        <dbReference type="Proteomes" id="UP000807025"/>
    </source>
</evidence>
<evidence type="ECO:0000313" key="1">
    <source>
        <dbReference type="EMBL" id="KAF9491687.1"/>
    </source>
</evidence>
<dbReference type="EMBL" id="MU154614">
    <property type="protein sequence ID" value="KAF9491687.1"/>
    <property type="molecule type" value="Genomic_DNA"/>
</dbReference>
<reference evidence="1" key="1">
    <citation type="submission" date="2020-11" db="EMBL/GenBank/DDBJ databases">
        <authorList>
            <consortium name="DOE Joint Genome Institute"/>
            <person name="Ahrendt S."/>
            <person name="Riley R."/>
            <person name="Andreopoulos W."/>
            <person name="Labutti K."/>
            <person name="Pangilinan J."/>
            <person name="Ruiz-Duenas F.J."/>
            <person name="Barrasa J.M."/>
            <person name="Sanchez-Garcia M."/>
            <person name="Camarero S."/>
            <person name="Miyauchi S."/>
            <person name="Serrano A."/>
            <person name="Linde D."/>
            <person name="Babiker R."/>
            <person name="Drula E."/>
            <person name="Ayuso-Fernandez I."/>
            <person name="Pacheco R."/>
            <person name="Padilla G."/>
            <person name="Ferreira P."/>
            <person name="Barriuso J."/>
            <person name="Kellner H."/>
            <person name="Castanera R."/>
            <person name="Alfaro M."/>
            <person name="Ramirez L."/>
            <person name="Pisabarro A.G."/>
            <person name="Kuo A."/>
            <person name="Tritt A."/>
            <person name="Lipzen A."/>
            <person name="He G."/>
            <person name="Yan M."/>
            <person name="Ng V."/>
            <person name="Cullen D."/>
            <person name="Martin F."/>
            <person name="Rosso M.-N."/>
            <person name="Henrissat B."/>
            <person name="Hibbett D."/>
            <person name="Martinez A.T."/>
            <person name="Grigoriev I.V."/>
        </authorList>
    </citation>
    <scope>NUCLEOTIDE SEQUENCE</scope>
    <source>
        <strain evidence="1">ATCC 90797</strain>
    </source>
</reference>
<sequence>MDSIGGRGPYGVVFPVDHDFDAKLTDGITDVAAFWIIDGEHDGAFAQVTRSHYPRHRILPPFNHCYLLGIPVIQRVISCRNAPRGFIVQSSGGVVWRERHCVRSE</sequence>
<name>A0A9P5ZQI7_PLEER</name>
<keyword evidence="2" id="KW-1185">Reference proteome</keyword>
<organism evidence="1 2">
    <name type="scientific">Pleurotus eryngii</name>
    <name type="common">Boletus of the steppes</name>
    <dbReference type="NCBI Taxonomy" id="5323"/>
    <lineage>
        <taxon>Eukaryota</taxon>
        <taxon>Fungi</taxon>
        <taxon>Dikarya</taxon>
        <taxon>Basidiomycota</taxon>
        <taxon>Agaricomycotina</taxon>
        <taxon>Agaricomycetes</taxon>
        <taxon>Agaricomycetidae</taxon>
        <taxon>Agaricales</taxon>
        <taxon>Pleurotineae</taxon>
        <taxon>Pleurotaceae</taxon>
        <taxon>Pleurotus</taxon>
    </lineage>
</organism>
<accession>A0A9P5ZQI7</accession>
<gene>
    <name evidence="1" type="ORF">BDN71DRAFT_1452567</name>
</gene>
<dbReference type="Proteomes" id="UP000807025">
    <property type="component" value="Unassembled WGS sequence"/>
</dbReference>
<dbReference type="AlphaFoldDB" id="A0A9P5ZQI7"/>
<comment type="caution">
    <text evidence="1">The sequence shown here is derived from an EMBL/GenBank/DDBJ whole genome shotgun (WGS) entry which is preliminary data.</text>
</comment>
<protein>
    <submittedName>
        <fullName evidence="1">Uncharacterized protein</fullName>
    </submittedName>
</protein>
<proteinExistence type="predicted"/>